<accession>A0AAE3QDP6</accession>
<evidence type="ECO:0000256" key="2">
    <source>
        <dbReference type="PROSITE-ProRule" id="PRU01091"/>
    </source>
</evidence>
<dbReference type="InterPro" id="IPR011990">
    <property type="entry name" value="TPR-like_helical_dom_sf"/>
</dbReference>
<gene>
    <name evidence="4" type="ORF">MRS75_17250</name>
</gene>
<dbReference type="InterPro" id="IPR058852">
    <property type="entry name" value="HTH_77"/>
</dbReference>
<name>A0AAE3QDP6_9HYPH</name>
<reference evidence="4" key="1">
    <citation type="submission" date="2022-03" db="EMBL/GenBank/DDBJ databases">
        <title>Fererhizobium litorale gen. nov., sp. nov., isolated from sandy sediments of the Sea of Japan seashore.</title>
        <authorList>
            <person name="Romanenko L."/>
            <person name="Kurilenko V."/>
            <person name="Otstavnykh N."/>
            <person name="Svetashev V."/>
            <person name="Tekutyeva L."/>
            <person name="Isaeva M."/>
            <person name="Mikhailov V."/>
        </authorList>
    </citation>
    <scope>NUCLEOTIDE SEQUENCE</scope>
    <source>
        <strain evidence="4">KMM 9576</strain>
    </source>
</reference>
<dbReference type="CDD" id="cd00383">
    <property type="entry name" value="trans_reg_C"/>
    <property type="match status" value="1"/>
</dbReference>
<feature type="domain" description="OmpR/PhoB-type" evidence="3">
    <location>
        <begin position="1"/>
        <end position="81"/>
    </location>
</feature>
<dbReference type="PANTHER" id="PTHR47691">
    <property type="entry name" value="REGULATOR-RELATED"/>
    <property type="match status" value="1"/>
</dbReference>
<dbReference type="Gene3D" id="3.40.50.300">
    <property type="entry name" value="P-loop containing nucleotide triphosphate hydrolases"/>
    <property type="match status" value="1"/>
</dbReference>
<dbReference type="PANTHER" id="PTHR47691:SF3">
    <property type="entry name" value="HTH-TYPE TRANSCRIPTIONAL REGULATOR RV0890C-RELATED"/>
    <property type="match status" value="1"/>
</dbReference>
<dbReference type="Pfam" id="PF00486">
    <property type="entry name" value="Trans_reg_C"/>
    <property type="match status" value="1"/>
</dbReference>
<dbReference type="InterPro" id="IPR036388">
    <property type="entry name" value="WH-like_DNA-bd_sf"/>
</dbReference>
<dbReference type="InterPro" id="IPR002182">
    <property type="entry name" value="NB-ARC"/>
</dbReference>
<dbReference type="Gene3D" id="1.25.40.10">
    <property type="entry name" value="Tetratricopeptide repeat domain"/>
    <property type="match status" value="1"/>
</dbReference>
<dbReference type="Gene3D" id="1.10.10.10">
    <property type="entry name" value="Winged helix-like DNA-binding domain superfamily/Winged helix DNA-binding domain"/>
    <property type="match status" value="1"/>
</dbReference>
<dbReference type="Pfam" id="PF00931">
    <property type="entry name" value="NB-ARC"/>
    <property type="match status" value="1"/>
</dbReference>
<dbReference type="GO" id="GO:0000160">
    <property type="term" value="P:phosphorelay signal transduction system"/>
    <property type="evidence" value="ECO:0007669"/>
    <property type="project" value="InterPro"/>
</dbReference>
<dbReference type="RefSeq" id="WP_311787023.1">
    <property type="nucleotide sequence ID" value="NZ_JALDYY010000007.1"/>
</dbReference>
<sequence>MRERTAIRVGSRALEILAALVERPGELVSKAELVSRAWPDTFVEHSNLKVNVAALRRALGDTPDETPYIATVSGRGYRFVSPVRVSGSADTRVVATSQGGRTHNLPAPTTRLVGRSDAVDAIRCALGGSRLLTIVGPGGVGKTRLALAIAGELTATYDHGVWLVDLATVSDGTLVPTSIATTMGLRVHSANIEAAIAAFAVEREFMLVLDNCEHVIEAVATCAQTLLAAAAGVRILATSREPLRVLGEQIYRLPPLKTPPEAVELSAVQVLAYPAVELFVERATGSRSGFTLGDENAPIVAEICRKLDGLALAIELAAPRLEAFSTRELLDLLADQTHVLSDMRCGDRRHQTLAATLDWSYGLLAEPERVLLRRLSVFAGAFSLESACAVAVDKGCSRFECTDGVASLVAKSLVSTERGELGTHYRLLDTTRRYALQKLVESGERDHLRQRHAEHLLHLAERAEAEWNIRPTAQWLAEYGRKIDDIRSALGWAFSGNRSIAIGIALTVAAIPFWEHLSLVEECRTRVEGALRRCFANFRGARDNMKLNLALGTTLLHTRGPLPEVESAWTTALGCAEALNDTEYELRCLWGLCDYFTWTGDHRSSLEMADRIRKLATDRGDLAARDNVDRQTGTALRYLGEPGKARRHLERMIARYVPPVARSDIARFQLDPRSAARGTLANVFWLQGHPDKATIMAQRQLEEARAAHHALALCNAIVHTTCPVALLTGDLVVAERVLVDIEAHVAEHAMTVWSAMSRCLRAEWLLQSGDASGLAILRRALEELLAVGFRMRCPFYIGVYAAGLGEHGDLVAGRAAIDEAISLSASTGEIWCMPELLRIKADLLRKEGTHRVAEAAEALNLQALDLARRQGALSWELRAATALAEHWLQAGQCAKAGGLLAPIYRRFGEGFTTRDVLRARSLLDTVGDGGGRRFAAGSETRRGKRTHANP</sequence>
<evidence type="ECO:0000313" key="5">
    <source>
        <dbReference type="Proteomes" id="UP001161580"/>
    </source>
</evidence>
<keyword evidence="5" id="KW-1185">Reference proteome</keyword>
<dbReference type="InterPro" id="IPR001867">
    <property type="entry name" value="OmpR/PhoB-type_DNA-bd"/>
</dbReference>
<keyword evidence="1 2" id="KW-0238">DNA-binding</keyword>
<dbReference type="SUPFAM" id="SSF46894">
    <property type="entry name" value="C-terminal effector domain of the bipartite response regulators"/>
    <property type="match status" value="1"/>
</dbReference>
<feature type="DNA-binding region" description="OmpR/PhoB-type" evidence="2">
    <location>
        <begin position="1"/>
        <end position="81"/>
    </location>
</feature>
<dbReference type="InterPro" id="IPR027417">
    <property type="entry name" value="P-loop_NTPase"/>
</dbReference>
<dbReference type="SMART" id="SM00862">
    <property type="entry name" value="Trans_reg_C"/>
    <property type="match status" value="1"/>
</dbReference>
<dbReference type="Pfam" id="PF25872">
    <property type="entry name" value="HTH_77"/>
    <property type="match status" value="1"/>
</dbReference>
<dbReference type="AlphaFoldDB" id="A0AAE3QDP6"/>
<dbReference type="Proteomes" id="UP001161580">
    <property type="component" value="Unassembled WGS sequence"/>
</dbReference>
<dbReference type="SUPFAM" id="SSF52540">
    <property type="entry name" value="P-loop containing nucleoside triphosphate hydrolases"/>
    <property type="match status" value="1"/>
</dbReference>
<dbReference type="PROSITE" id="PS51755">
    <property type="entry name" value="OMPR_PHOB"/>
    <property type="match status" value="1"/>
</dbReference>
<protein>
    <submittedName>
        <fullName evidence="4">Winged helix-turn-helix domain-containing protein</fullName>
    </submittedName>
</protein>
<comment type="caution">
    <text evidence="4">The sequence shown here is derived from an EMBL/GenBank/DDBJ whole genome shotgun (WGS) entry which is preliminary data.</text>
</comment>
<dbReference type="GO" id="GO:0003677">
    <property type="term" value="F:DNA binding"/>
    <property type="evidence" value="ECO:0007669"/>
    <property type="project" value="UniProtKB-UniRule"/>
</dbReference>
<proteinExistence type="predicted"/>
<dbReference type="GO" id="GO:0006355">
    <property type="term" value="P:regulation of DNA-templated transcription"/>
    <property type="evidence" value="ECO:0007669"/>
    <property type="project" value="InterPro"/>
</dbReference>
<evidence type="ECO:0000313" key="4">
    <source>
        <dbReference type="EMBL" id="MDI7923822.1"/>
    </source>
</evidence>
<dbReference type="InterPro" id="IPR016032">
    <property type="entry name" value="Sig_transdc_resp-reg_C-effctor"/>
</dbReference>
<evidence type="ECO:0000259" key="3">
    <source>
        <dbReference type="PROSITE" id="PS51755"/>
    </source>
</evidence>
<dbReference type="EMBL" id="JALDYZ010000010">
    <property type="protein sequence ID" value="MDI7923822.1"/>
    <property type="molecule type" value="Genomic_DNA"/>
</dbReference>
<dbReference type="SUPFAM" id="SSF48452">
    <property type="entry name" value="TPR-like"/>
    <property type="match status" value="1"/>
</dbReference>
<organism evidence="4 5">
    <name type="scientific">Ferirhizobium litorale</name>
    <dbReference type="NCBI Taxonomy" id="2927786"/>
    <lineage>
        <taxon>Bacteria</taxon>
        <taxon>Pseudomonadati</taxon>
        <taxon>Pseudomonadota</taxon>
        <taxon>Alphaproteobacteria</taxon>
        <taxon>Hyphomicrobiales</taxon>
        <taxon>Rhizobiaceae</taxon>
        <taxon>Ferirhizobium</taxon>
    </lineage>
</organism>
<evidence type="ECO:0000256" key="1">
    <source>
        <dbReference type="ARBA" id="ARBA00023125"/>
    </source>
</evidence>